<dbReference type="PANTHER" id="PTHR34299">
    <property type="entry name" value="DIACYLGLYCEROL KINASE"/>
    <property type="match status" value="1"/>
</dbReference>
<evidence type="ECO:0000256" key="17">
    <source>
        <dbReference type="PIRSR" id="PIRSR600829-3"/>
    </source>
</evidence>
<feature type="binding site" evidence="16">
    <location>
        <position position="69"/>
    </location>
    <ligand>
        <name>substrate</name>
    </ligand>
</feature>
<keyword evidence="5" id="KW-0808">Transferase</keyword>
<keyword evidence="3" id="KW-1003">Cell membrane</keyword>
<feature type="binding site" evidence="16">
    <location>
        <begin position="47"/>
        <end position="50"/>
    </location>
    <ligand>
        <name>substrate</name>
    </ligand>
</feature>
<comment type="subcellular location">
    <subcellularLocation>
        <location evidence="1">Cell membrane</location>
        <topology evidence="1">Multi-pass membrane protein</topology>
    </subcellularLocation>
</comment>
<keyword evidence="4" id="KW-0444">Lipid biosynthesis</keyword>
<feature type="transmembrane region" description="Helical" evidence="19">
    <location>
        <begin position="56"/>
        <end position="75"/>
    </location>
</feature>
<dbReference type="AlphaFoldDB" id="A0A537J002"/>
<evidence type="ECO:0000256" key="9">
    <source>
        <dbReference type="ARBA" id="ARBA00022840"/>
    </source>
</evidence>
<feature type="transmembrane region" description="Helical" evidence="19">
    <location>
        <begin position="31"/>
        <end position="50"/>
    </location>
</feature>
<evidence type="ECO:0000256" key="13">
    <source>
        <dbReference type="ARBA" id="ARBA00023209"/>
    </source>
</evidence>
<keyword evidence="10 19" id="KW-1133">Transmembrane helix</keyword>
<keyword evidence="6 19" id="KW-0812">Transmembrane</keyword>
<dbReference type="PROSITE" id="PS01069">
    <property type="entry name" value="DAGK_PROKAR"/>
    <property type="match status" value="1"/>
</dbReference>
<dbReference type="Gene3D" id="1.10.287.3610">
    <property type="match status" value="1"/>
</dbReference>
<protein>
    <submittedName>
        <fullName evidence="20">Diacylglycerol kinase</fullName>
    </submittedName>
</protein>
<keyword evidence="14" id="KW-1208">Phospholipid metabolism</keyword>
<evidence type="ECO:0000256" key="10">
    <source>
        <dbReference type="ARBA" id="ARBA00022989"/>
    </source>
</evidence>
<feature type="transmembrane region" description="Helical" evidence="19">
    <location>
        <begin position="96"/>
        <end position="117"/>
    </location>
</feature>
<evidence type="ECO:0000256" key="1">
    <source>
        <dbReference type="ARBA" id="ARBA00004651"/>
    </source>
</evidence>
<evidence type="ECO:0000256" key="18">
    <source>
        <dbReference type="PIRSR" id="PIRSR600829-4"/>
    </source>
</evidence>
<feature type="binding site" evidence="17">
    <location>
        <position position="76"/>
    </location>
    <ligand>
        <name>ATP</name>
        <dbReference type="ChEBI" id="CHEBI:30616"/>
    </ligand>
</feature>
<dbReference type="EMBL" id="VBAP01000009">
    <property type="protein sequence ID" value="TMI76890.1"/>
    <property type="molecule type" value="Genomic_DNA"/>
</dbReference>
<evidence type="ECO:0000256" key="4">
    <source>
        <dbReference type="ARBA" id="ARBA00022516"/>
    </source>
</evidence>
<dbReference type="GO" id="GO:0005886">
    <property type="term" value="C:plasma membrane"/>
    <property type="evidence" value="ECO:0007669"/>
    <property type="project" value="UniProtKB-SubCell"/>
</dbReference>
<dbReference type="GO" id="GO:0016301">
    <property type="term" value="F:kinase activity"/>
    <property type="evidence" value="ECO:0007669"/>
    <property type="project" value="UniProtKB-KW"/>
</dbReference>
<proteinExistence type="inferred from homology"/>
<keyword evidence="9 17" id="KW-0067">ATP-binding</keyword>
<evidence type="ECO:0000256" key="6">
    <source>
        <dbReference type="ARBA" id="ARBA00022692"/>
    </source>
</evidence>
<evidence type="ECO:0000256" key="16">
    <source>
        <dbReference type="PIRSR" id="PIRSR600829-2"/>
    </source>
</evidence>
<reference evidence="20 21" key="1">
    <citation type="journal article" date="2019" name="Nat. Microbiol.">
        <title>Mediterranean grassland soil C-N compound turnover is dependent on rainfall and depth, and is mediated by genomically divergent microorganisms.</title>
        <authorList>
            <person name="Diamond S."/>
            <person name="Andeer P.F."/>
            <person name="Li Z."/>
            <person name="Crits-Christoph A."/>
            <person name="Burstein D."/>
            <person name="Anantharaman K."/>
            <person name="Lane K.R."/>
            <person name="Thomas B.C."/>
            <person name="Pan C."/>
            <person name="Northen T.R."/>
            <person name="Banfield J.F."/>
        </authorList>
    </citation>
    <scope>NUCLEOTIDE SEQUENCE [LARGE SCALE GENOMIC DNA]</scope>
    <source>
        <strain evidence="20">NP_8</strain>
    </source>
</reference>
<gene>
    <name evidence="20" type="ORF">E6H05_02490</name>
</gene>
<evidence type="ECO:0000256" key="15">
    <source>
        <dbReference type="PIRSR" id="PIRSR600829-1"/>
    </source>
</evidence>
<keyword evidence="12 19" id="KW-0472">Membrane</keyword>
<evidence type="ECO:0000313" key="20">
    <source>
        <dbReference type="EMBL" id="TMI76890.1"/>
    </source>
</evidence>
<evidence type="ECO:0000256" key="2">
    <source>
        <dbReference type="ARBA" id="ARBA00005967"/>
    </source>
</evidence>
<evidence type="ECO:0000256" key="8">
    <source>
        <dbReference type="ARBA" id="ARBA00022777"/>
    </source>
</evidence>
<evidence type="ECO:0000256" key="5">
    <source>
        <dbReference type="ARBA" id="ARBA00022679"/>
    </source>
</evidence>
<feature type="transmembrane region" description="Helical" evidence="19">
    <location>
        <begin position="137"/>
        <end position="154"/>
    </location>
</feature>
<keyword evidence="8 20" id="KW-0418">Kinase</keyword>
<evidence type="ECO:0000256" key="11">
    <source>
        <dbReference type="ARBA" id="ARBA00023098"/>
    </source>
</evidence>
<dbReference type="Pfam" id="PF01219">
    <property type="entry name" value="DAGK_prokar"/>
    <property type="match status" value="1"/>
</dbReference>
<dbReference type="InterPro" id="IPR036945">
    <property type="entry name" value="DAGK_sf"/>
</dbReference>
<evidence type="ECO:0000256" key="19">
    <source>
        <dbReference type="SAM" id="Phobius"/>
    </source>
</evidence>
<feature type="binding site" evidence="17">
    <location>
        <begin position="95"/>
        <end position="96"/>
    </location>
    <ligand>
        <name>ATP</name>
        <dbReference type="ChEBI" id="CHEBI:30616"/>
    </ligand>
</feature>
<keyword evidence="7 17" id="KW-0547">Nucleotide-binding</keyword>
<organism evidence="20 21">
    <name type="scientific">Candidatus Segetimicrobium genomatis</name>
    <dbReference type="NCBI Taxonomy" id="2569760"/>
    <lineage>
        <taxon>Bacteria</taxon>
        <taxon>Bacillati</taxon>
        <taxon>Candidatus Sysuimicrobiota</taxon>
        <taxon>Candidatus Sysuimicrobiia</taxon>
        <taxon>Candidatus Sysuimicrobiales</taxon>
        <taxon>Candidatus Segetimicrobiaceae</taxon>
        <taxon>Candidatus Segetimicrobium</taxon>
    </lineage>
</organism>
<feature type="active site" description="Proton acceptor" evidence="15">
    <location>
        <position position="69"/>
    </location>
</feature>
<dbReference type="Proteomes" id="UP000318834">
    <property type="component" value="Unassembled WGS sequence"/>
</dbReference>
<evidence type="ECO:0000256" key="12">
    <source>
        <dbReference type="ARBA" id="ARBA00023136"/>
    </source>
</evidence>
<keyword evidence="11" id="KW-0443">Lipid metabolism</keyword>
<evidence type="ECO:0000313" key="21">
    <source>
        <dbReference type="Proteomes" id="UP000318834"/>
    </source>
</evidence>
<dbReference type="GO" id="GO:0046872">
    <property type="term" value="F:metal ion binding"/>
    <property type="evidence" value="ECO:0007669"/>
    <property type="project" value="UniProtKB-KW"/>
</dbReference>
<comment type="similarity">
    <text evidence="2">Belongs to the bacterial diacylglycerol kinase family.</text>
</comment>
<keyword evidence="18" id="KW-0479">Metal-binding</keyword>
<feature type="binding site" evidence="18">
    <location>
        <position position="76"/>
    </location>
    <ligand>
        <name>a divalent metal cation</name>
        <dbReference type="ChEBI" id="CHEBI:60240"/>
    </ligand>
</feature>
<comment type="cofactor">
    <cofactor evidence="18">
        <name>Mg(2+)</name>
        <dbReference type="ChEBI" id="CHEBI:18420"/>
    </cofactor>
    <text evidence="18">Mn(2+), Zn(2+), Cd(2+) and Co(2+) support activity to lesser extents.</text>
</comment>
<evidence type="ECO:0000256" key="14">
    <source>
        <dbReference type="ARBA" id="ARBA00023264"/>
    </source>
</evidence>
<dbReference type="GO" id="GO:0005524">
    <property type="term" value="F:ATP binding"/>
    <property type="evidence" value="ECO:0007669"/>
    <property type="project" value="UniProtKB-KW"/>
</dbReference>
<dbReference type="CDD" id="cd14263">
    <property type="entry name" value="DAGK_IM_like"/>
    <property type="match status" value="1"/>
</dbReference>
<dbReference type="GO" id="GO:0008654">
    <property type="term" value="P:phospholipid biosynthetic process"/>
    <property type="evidence" value="ECO:0007669"/>
    <property type="project" value="UniProtKB-KW"/>
</dbReference>
<evidence type="ECO:0000256" key="7">
    <source>
        <dbReference type="ARBA" id="ARBA00022741"/>
    </source>
</evidence>
<evidence type="ECO:0000256" key="3">
    <source>
        <dbReference type="ARBA" id="ARBA00022475"/>
    </source>
</evidence>
<dbReference type="PANTHER" id="PTHR34299:SF1">
    <property type="entry name" value="DIACYLGLYCEROL KINASE"/>
    <property type="match status" value="1"/>
</dbReference>
<dbReference type="InterPro" id="IPR000829">
    <property type="entry name" value="DAGK"/>
</dbReference>
<name>A0A537J002_9BACT</name>
<keyword evidence="13" id="KW-0594">Phospholipid biosynthesis</keyword>
<keyword evidence="18" id="KW-0460">Magnesium</keyword>
<sequence>MIPRRSRQSLGQALAFALEGLRHAVRTQRAFRIQLVITGFVGGLLLWLGVPALESGVIILSILVVLVVELINTALEVVVDLLVERNHHALAKVAKDLAAAAVVVAAAGAAIVGLLVLGPPVGAALGVDAGTASRWSRIGAVFTVLVGAVVLWLTQKPTGAARSVSNRPR</sequence>
<accession>A0A537J002</accession>
<comment type="caution">
    <text evidence="20">The sequence shown here is derived from an EMBL/GenBank/DDBJ whole genome shotgun (WGS) entry which is preliminary data.</text>
</comment>